<evidence type="ECO:0000313" key="2">
    <source>
        <dbReference type="EMBL" id="JAE19326.1"/>
    </source>
</evidence>
<protein>
    <submittedName>
        <fullName evidence="2">Uncharacterized protein</fullName>
    </submittedName>
</protein>
<feature type="region of interest" description="Disordered" evidence="1">
    <location>
        <begin position="1"/>
        <end position="42"/>
    </location>
</feature>
<sequence>MSGIKNLTIGHVSVDTARSSMPAPIRGRSPRPRRGAGGACRA</sequence>
<reference evidence="2" key="1">
    <citation type="submission" date="2014-09" db="EMBL/GenBank/DDBJ databases">
        <authorList>
            <person name="Magalhaes I.L.F."/>
            <person name="Oliveira U."/>
            <person name="Santos F.R."/>
            <person name="Vidigal T.H.D.A."/>
            <person name="Brescovit A.D."/>
            <person name="Santos A.J."/>
        </authorList>
    </citation>
    <scope>NUCLEOTIDE SEQUENCE</scope>
    <source>
        <tissue evidence="2">Shoot tissue taken approximately 20 cm above the soil surface</tissue>
    </source>
</reference>
<organism evidence="2">
    <name type="scientific">Arundo donax</name>
    <name type="common">Giant reed</name>
    <name type="synonym">Donax arundinaceus</name>
    <dbReference type="NCBI Taxonomy" id="35708"/>
    <lineage>
        <taxon>Eukaryota</taxon>
        <taxon>Viridiplantae</taxon>
        <taxon>Streptophyta</taxon>
        <taxon>Embryophyta</taxon>
        <taxon>Tracheophyta</taxon>
        <taxon>Spermatophyta</taxon>
        <taxon>Magnoliopsida</taxon>
        <taxon>Liliopsida</taxon>
        <taxon>Poales</taxon>
        <taxon>Poaceae</taxon>
        <taxon>PACMAD clade</taxon>
        <taxon>Arundinoideae</taxon>
        <taxon>Arundineae</taxon>
        <taxon>Arundo</taxon>
    </lineage>
</organism>
<dbReference type="EMBL" id="GBRH01178570">
    <property type="protein sequence ID" value="JAE19326.1"/>
    <property type="molecule type" value="Transcribed_RNA"/>
</dbReference>
<evidence type="ECO:0000256" key="1">
    <source>
        <dbReference type="SAM" id="MobiDB-lite"/>
    </source>
</evidence>
<dbReference type="AlphaFoldDB" id="A0A0A9G9U7"/>
<reference evidence="2" key="2">
    <citation type="journal article" date="2015" name="Data Brief">
        <title>Shoot transcriptome of the giant reed, Arundo donax.</title>
        <authorList>
            <person name="Barrero R.A."/>
            <person name="Guerrero F.D."/>
            <person name="Moolhuijzen P."/>
            <person name="Goolsby J.A."/>
            <person name="Tidwell J."/>
            <person name="Bellgard S.E."/>
            <person name="Bellgard M.I."/>
        </authorList>
    </citation>
    <scope>NUCLEOTIDE SEQUENCE</scope>
    <source>
        <tissue evidence="2">Shoot tissue taken approximately 20 cm above the soil surface</tissue>
    </source>
</reference>
<proteinExistence type="predicted"/>
<name>A0A0A9G9U7_ARUDO</name>
<accession>A0A0A9G9U7</accession>